<proteinExistence type="predicted"/>
<gene>
    <name evidence="1" type="ORF">PXEA_LOCUS30370</name>
</gene>
<reference evidence="1" key="1">
    <citation type="submission" date="2018-11" db="EMBL/GenBank/DDBJ databases">
        <authorList>
            <consortium name="Pathogen Informatics"/>
        </authorList>
    </citation>
    <scope>NUCLEOTIDE SEQUENCE</scope>
</reference>
<evidence type="ECO:0000313" key="2">
    <source>
        <dbReference type="Proteomes" id="UP000784294"/>
    </source>
</evidence>
<accession>A0A448XI16</accession>
<name>A0A448XI16_9PLAT</name>
<dbReference type="Proteomes" id="UP000784294">
    <property type="component" value="Unassembled WGS sequence"/>
</dbReference>
<evidence type="ECO:0000313" key="1">
    <source>
        <dbReference type="EMBL" id="VEL36930.1"/>
    </source>
</evidence>
<comment type="caution">
    <text evidence="1">The sequence shown here is derived from an EMBL/GenBank/DDBJ whole genome shotgun (WGS) entry which is preliminary data.</text>
</comment>
<sequence>MSVTPIPWLKMSSVPTPRKPAADYFHRFSSYPPPCHFVACQAAHSECNYHSLVFDKLGASPLPSLPLSSQLTFTHLHTRLK</sequence>
<dbReference type="EMBL" id="CAAALY010253575">
    <property type="protein sequence ID" value="VEL36930.1"/>
    <property type="molecule type" value="Genomic_DNA"/>
</dbReference>
<organism evidence="1 2">
    <name type="scientific">Protopolystoma xenopodis</name>
    <dbReference type="NCBI Taxonomy" id="117903"/>
    <lineage>
        <taxon>Eukaryota</taxon>
        <taxon>Metazoa</taxon>
        <taxon>Spiralia</taxon>
        <taxon>Lophotrochozoa</taxon>
        <taxon>Platyhelminthes</taxon>
        <taxon>Monogenea</taxon>
        <taxon>Polyopisthocotylea</taxon>
        <taxon>Polystomatidea</taxon>
        <taxon>Polystomatidae</taxon>
        <taxon>Protopolystoma</taxon>
    </lineage>
</organism>
<protein>
    <submittedName>
        <fullName evidence="1">Uncharacterized protein</fullName>
    </submittedName>
</protein>
<dbReference type="AlphaFoldDB" id="A0A448XI16"/>
<keyword evidence="2" id="KW-1185">Reference proteome</keyword>